<keyword evidence="3" id="KW-0677">Repeat</keyword>
<dbReference type="GO" id="GO:0007157">
    <property type="term" value="P:heterophilic cell-cell adhesion via plasma membrane cell adhesion molecules"/>
    <property type="evidence" value="ECO:0007669"/>
    <property type="project" value="TreeGrafter"/>
</dbReference>
<dbReference type="PROSITE" id="PS50835">
    <property type="entry name" value="IG_LIKE"/>
    <property type="match status" value="1"/>
</dbReference>
<reference evidence="8" key="1">
    <citation type="submission" date="2021-10" db="EMBL/GenBank/DDBJ databases">
        <title>Tropical sea cucumber genome reveals ecological adaptation and Cuvierian tubules defense mechanism.</title>
        <authorList>
            <person name="Chen T."/>
        </authorList>
    </citation>
    <scope>NUCLEOTIDE SEQUENCE</scope>
    <source>
        <strain evidence="8">Nanhai2018</strain>
        <tissue evidence="8">Muscle</tissue>
    </source>
</reference>
<dbReference type="PANTHER" id="PTHR23277">
    <property type="entry name" value="NECTIN-RELATED"/>
    <property type="match status" value="1"/>
</dbReference>
<evidence type="ECO:0000256" key="1">
    <source>
        <dbReference type="ARBA" id="ARBA00004370"/>
    </source>
</evidence>
<evidence type="ECO:0000256" key="4">
    <source>
        <dbReference type="ARBA" id="ARBA00023136"/>
    </source>
</evidence>
<dbReference type="Proteomes" id="UP001152320">
    <property type="component" value="Chromosome 15"/>
</dbReference>
<dbReference type="GO" id="GO:0016020">
    <property type="term" value="C:membrane"/>
    <property type="evidence" value="ECO:0007669"/>
    <property type="project" value="UniProtKB-SubCell"/>
</dbReference>
<comment type="subcellular location">
    <subcellularLocation>
        <location evidence="1">Membrane</location>
    </subcellularLocation>
</comment>
<feature type="domain" description="Ig-like" evidence="7">
    <location>
        <begin position="1"/>
        <end position="81"/>
    </location>
</feature>
<evidence type="ECO:0000256" key="5">
    <source>
        <dbReference type="ARBA" id="ARBA00023157"/>
    </source>
</evidence>
<dbReference type="OrthoDB" id="9427418at2759"/>
<evidence type="ECO:0000259" key="7">
    <source>
        <dbReference type="PROSITE" id="PS50835"/>
    </source>
</evidence>
<dbReference type="InterPro" id="IPR013783">
    <property type="entry name" value="Ig-like_fold"/>
</dbReference>
<sequence length="309" mass="34820">MGCIIGETNSEFTITWMSHGNNIMHHSTSKELLKIQGRFKSVIKNNKSNASLHISNIIFEDAGEYDCSVTFHRKGPSQSMSWILIVQGRPKINISSLIIENKPTAAECCIKVAFAMNRSDMEIIWRIGREILHSEILPGEHRTTSVTTETVCSNAKLILTQLHHGRMLQCFVRNELHVSGRVRLNVTYLTNADVIVGSSYNPSDAVKVRKDEIVNITCIFQGNPSPNISLQRRNMENDWINTSMQTYPVKQTITMTSQTFLYESAQEKSVRFKCTAYNGIGSATQSKEFQIEVLGKSELPGYLWGLTNL</sequence>
<dbReference type="InterPro" id="IPR051427">
    <property type="entry name" value="Nectin/Nectin-like"/>
</dbReference>
<dbReference type="EMBL" id="JAIZAY010000015">
    <property type="protein sequence ID" value="KAJ8027785.1"/>
    <property type="molecule type" value="Genomic_DNA"/>
</dbReference>
<evidence type="ECO:0000256" key="3">
    <source>
        <dbReference type="ARBA" id="ARBA00022737"/>
    </source>
</evidence>
<evidence type="ECO:0000256" key="2">
    <source>
        <dbReference type="ARBA" id="ARBA00022729"/>
    </source>
</evidence>
<keyword evidence="5" id="KW-1015">Disulfide bond</keyword>
<evidence type="ECO:0000313" key="9">
    <source>
        <dbReference type="Proteomes" id="UP001152320"/>
    </source>
</evidence>
<dbReference type="Gene3D" id="2.60.40.10">
    <property type="entry name" value="Immunoglobulins"/>
    <property type="match status" value="3"/>
</dbReference>
<protein>
    <submittedName>
        <fullName evidence="8">Synaptogenesis protein syg-2</fullName>
    </submittedName>
</protein>
<evidence type="ECO:0000313" key="8">
    <source>
        <dbReference type="EMBL" id="KAJ8027785.1"/>
    </source>
</evidence>
<dbReference type="AlphaFoldDB" id="A0A9Q1BJT4"/>
<keyword evidence="4" id="KW-0472">Membrane</keyword>
<dbReference type="SUPFAM" id="SSF48726">
    <property type="entry name" value="Immunoglobulin"/>
    <property type="match status" value="2"/>
</dbReference>
<dbReference type="InterPro" id="IPR036179">
    <property type="entry name" value="Ig-like_dom_sf"/>
</dbReference>
<dbReference type="PANTHER" id="PTHR23277:SF108">
    <property type="entry name" value="FASCICLIN-3"/>
    <property type="match status" value="1"/>
</dbReference>
<keyword evidence="2" id="KW-0732">Signal</keyword>
<organism evidence="8 9">
    <name type="scientific">Holothuria leucospilota</name>
    <name type="common">Black long sea cucumber</name>
    <name type="synonym">Mertensiothuria leucospilota</name>
    <dbReference type="NCBI Taxonomy" id="206669"/>
    <lineage>
        <taxon>Eukaryota</taxon>
        <taxon>Metazoa</taxon>
        <taxon>Echinodermata</taxon>
        <taxon>Eleutherozoa</taxon>
        <taxon>Echinozoa</taxon>
        <taxon>Holothuroidea</taxon>
        <taxon>Aspidochirotacea</taxon>
        <taxon>Aspidochirotida</taxon>
        <taxon>Holothuriidae</taxon>
        <taxon>Holothuria</taxon>
    </lineage>
</organism>
<accession>A0A9Q1BJT4</accession>
<dbReference type="GO" id="GO:0007156">
    <property type="term" value="P:homophilic cell adhesion via plasma membrane adhesion molecules"/>
    <property type="evidence" value="ECO:0007669"/>
    <property type="project" value="TreeGrafter"/>
</dbReference>
<dbReference type="GO" id="GO:0005912">
    <property type="term" value="C:adherens junction"/>
    <property type="evidence" value="ECO:0007669"/>
    <property type="project" value="TreeGrafter"/>
</dbReference>
<proteinExistence type="predicted"/>
<keyword evidence="6" id="KW-0325">Glycoprotein</keyword>
<gene>
    <name evidence="8" type="ORF">HOLleu_29837</name>
</gene>
<dbReference type="InterPro" id="IPR007110">
    <property type="entry name" value="Ig-like_dom"/>
</dbReference>
<dbReference type="InterPro" id="IPR013106">
    <property type="entry name" value="Ig_V-set"/>
</dbReference>
<dbReference type="Pfam" id="PF07686">
    <property type="entry name" value="V-set"/>
    <property type="match status" value="1"/>
</dbReference>
<comment type="caution">
    <text evidence="8">The sequence shown here is derived from an EMBL/GenBank/DDBJ whole genome shotgun (WGS) entry which is preliminary data.</text>
</comment>
<name>A0A9Q1BJT4_HOLLE</name>
<evidence type="ECO:0000256" key="6">
    <source>
        <dbReference type="ARBA" id="ARBA00023180"/>
    </source>
</evidence>
<keyword evidence="9" id="KW-1185">Reference proteome</keyword>